<feature type="signal peptide" evidence="1">
    <location>
        <begin position="1"/>
        <end position="18"/>
    </location>
</feature>
<proteinExistence type="predicted"/>
<organism evidence="2 3">
    <name type="scientific">Colletotrichum sublineola</name>
    <name type="common">Sorghum anthracnose fungus</name>
    <dbReference type="NCBI Taxonomy" id="1173701"/>
    <lineage>
        <taxon>Eukaryota</taxon>
        <taxon>Fungi</taxon>
        <taxon>Dikarya</taxon>
        <taxon>Ascomycota</taxon>
        <taxon>Pezizomycotina</taxon>
        <taxon>Sordariomycetes</taxon>
        <taxon>Hypocreomycetidae</taxon>
        <taxon>Glomerellales</taxon>
        <taxon>Glomerellaceae</taxon>
        <taxon>Colletotrichum</taxon>
        <taxon>Colletotrichum graminicola species complex</taxon>
    </lineage>
</organism>
<sequence>MQSKFILAVLGAAAVTVATPIPGAGEHVACNELLNSIITDLQTAIDDVKLAKSHPPPADAGSLLQGVKDTVDNNWERRNKATLGIKEAEFASNKAVLNTVQGELNSTDPSSLASNDVAKVITLFNTIPTLCEMDKE</sequence>
<evidence type="ECO:0000313" key="2">
    <source>
        <dbReference type="EMBL" id="KDN67940.1"/>
    </source>
</evidence>
<feature type="chain" id="PRO_5001630591" description="Cell wall protein" evidence="1">
    <location>
        <begin position="19"/>
        <end position="136"/>
    </location>
</feature>
<dbReference type="AlphaFoldDB" id="A0A066XPK8"/>
<gene>
    <name evidence="2" type="ORF">CSUB01_05811</name>
</gene>
<keyword evidence="1" id="KW-0732">Signal</keyword>
<protein>
    <recommendedName>
        <fullName evidence="4">Cell wall protein</fullName>
    </recommendedName>
</protein>
<dbReference type="HOGENOM" id="CLU_1875309_0_0_1"/>
<dbReference type="EMBL" id="JMSE01000756">
    <property type="protein sequence ID" value="KDN67940.1"/>
    <property type="molecule type" value="Genomic_DNA"/>
</dbReference>
<accession>A0A066XPK8</accession>
<name>A0A066XPK8_COLSU</name>
<keyword evidence="3" id="KW-1185">Reference proteome</keyword>
<comment type="caution">
    <text evidence="2">The sequence shown here is derived from an EMBL/GenBank/DDBJ whole genome shotgun (WGS) entry which is preliminary data.</text>
</comment>
<reference evidence="3" key="1">
    <citation type="journal article" date="2014" name="Genome Announc.">
        <title>Draft genome sequence of Colletotrichum sublineola, a destructive pathogen of cultivated sorghum.</title>
        <authorList>
            <person name="Baroncelli R."/>
            <person name="Sanz-Martin J.M."/>
            <person name="Rech G.E."/>
            <person name="Sukno S.A."/>
            <person name="Thon M.R."/>
        </authorList>
    </citation>
    <scope>NUCLEOTIDE SEQUENCE [LARGE SCALE GENOMIC DNA]</scope>
    <source>
        <strain evidence="3">TX430BB</strain>
    </source>
</reference>
<evidence type="ECO:0000256" key="1">
    <source>
        <dbReference type="SAM" id="SignalP"/>
    </source>
</evidence>
<evidence type="ECO:0000313" key="3">
    <source>
        <dbReference type="Proteomes" id="UP000027238"/>
    </source>
</evidence>
<dbReference type="Proteomes" id="UP000027238">
    <property type="component" value="Unassembled WGS sequence"/>
</dbReference>
<evidence type="ECO:0008006" key="4">
    <source>
        <dbReference type="Google" id="ProtNLM"/>
    </source>
</evidence>